<protein>
    <submittedName>
        <fullName evidence="4">Crotonobetainyl-CoA hydratase</fullName>
    </submittedName>
</protein>
<keyword evidence="2" id="KW-0456">Lyase</keyword>
<dbReference type="CDD" id="cd06558">
    <property type="entry name" value="crotonase-like"/>
    <property type="match status" value="1"/>
</dbReference>
<dbReference type="GO" id="GO:0016829">
    <property type="term" value="F:lyase activity"/>
    <property type="evidence" value="ECO:0007669"/>
    <property type="project" value="UniProtKB-KW"/>
</dbReference>
<dbReference type="SUPFAM" id="SSF52096">
    <property type="entry name" value="ClpP/crotonase"/>
    <property type="match status" value="1"/>
</dbReference>
<dbReference type="InterPro" id="IPR014748">
    <property type="entry name" value="Enoyl-CoA_hydra_C"/>
</dbReference>
<dbReference type="PANTHER" id="PTHR11941:SF54">
    <property type="entry name" value="ENOYL-COA HYDRATASE, MITOCHONDRIAL"/>
    <property type="match status" value="1"/>
</dbReference>
<comment type="caution">
    <text evidence="4">The sequence shown here is derived from an EMBL/GenBank/DDBJ whole genome shotgun (WGS) entry which is preliminary data.</text>
</comment>
<dbReference type="InterPro" id="IPR029045">
    <property type="entry name" value="ClpP/crotonase-like_dom_sf"/>
</dbReference>
<dbReference type="Pfam" id="PF00378">
    <property type="entry name" value="ECH_1"/>
    <property type="match status" value="1"/>
</dbReference>
<dbReference type="Gene3D" id="1.10.12.10">
    <property type="entry name" value="Lyase 2-enoyl-coa Hydratase, Chain A, domain 2"/>
    <property type="match status" value="1"/>
</dbReference>
<dbReference type="OrthoDB" id="7957667at2"/>
<dbReference type="FunFam" id="3.90.226.10:FF:000009">
    <property type="entry name" value="Carnitinyl-CoA dehydratase"/>
    <property type="match status" value="1"/>
</dbReference>
<accession>A0A4R6WEX5</accession>
<dbReference type="EMBL" id="SNYW01000013">
    <property type="protein sequence ID" value="TDQ78435.1"/>
    <property type="molecule type" value="Genomic_DNA"/>
</dbReference>
<proteinExistence type="inferred from homology"/>
<dbReference type="InterPro" id="IPR018376">
    <property type="entry name" value="Enoyl-CoA_hyd/isom_CS"/>
</dbReference>
<evidence type="ECO:0000256" key="1">
    <source>
        <dbReference type="ARBA" id="ARBA00005254"/>
    </source>
</evidence>
<dbReference type="Proteomes" id="UP000295783">
    <property type="component" value="Unassembled WGS sequence"/>
</dbReference>
<comment type="similarity">
    <text evidence="1 3">Belongs to the enoyl-CoA hydratase/isomerase family.</text>
</comment>
<dbReference type="InterPro" id="IPR001753">
    <property type="entry name" value="Enoyl-CoA_hydra/iso"/>
</dbReference>
<evidence type="ECO:0000256" key="2">
    <source>
        <dbReference type="ARBA" id="ARBA00023239"/>
    </source>
</evidence>
<dbReference type="PANTHER" id="PTHR11941">
    <property type="entry name" value="ENOYL-COA HYDRATASE-RELATED"/>
    <property type="match status" value="1"/>
</dbReference>
<keyword evidence="5" id="KW-1185">Reference proteome</keyword>
<evidence type="ECO:0000256" key="3">
    <source>
        <dbReference type="RuleBase" id="RU003707"/>
    </source>
</evidence>
<evidence type="ECO:0000313" key="4">
    <source>
        <dbReference type="EMBL" id="TDQ78435.1"/>
    </source>
</evidence>
<gene>
    <name evidence="4" type="ORF">A8950_3483</name>
</gene>
<dbReference type="AlphaFoldDB" id="A0A4R6WEX5"/>
<dbReference type="GO" id="GO:0006635">
    <property type="term" value="P:fatty acid beta-oxidation"/>
    <property type="evidence" value="ECO:0007669"/>
    <property type="project" value="TreeGrafter"/>
</dbReference>
<organism evidence="4 5">
    <name type="scientific">Dongia mobilis</name>
    <dbReference type="NCBI Taxonomy" id="578943"/>
    <lineage>
        <taxon>Bacteria</taxon>
        <taxon>Pseudomonadati</taxon>
        <taxon>Pseudomonadota</taxon>
        <taxon>Alphaproteobacteria</taxon>
        <taxon>Rhodospirillales</taxon>
        <taxon>Dongiaceae</taxon>
        <taxon>Dongia</taxon>
    </lineage>
</organism>
<dbReference type="PROSITE" id="PS00166">
    <property type="entry name" value="ENOYL_COA_HYDRATASE"/>
    <property type="match status" value="1"/>
</dbReference>
<sequence>MSQEVSVEIEGRVMTVTLNRPPANALTTETSTVLYEAFKRFNDDEDLRVAILTAAPNPKNIFSAGWDLKAVARGESRDEELGFDLGPGGIGGLTEFFDLYKPVIAAVNGAAVGGGFEMALASDIIVASEDAYFSLPEMQRGFLPDGGAVQKLHHRVPYNVAIDLMLTGRRLGALEAKHWGLVRDVVPKEKLLEHARDVARNIAGGAPLVTRALKEYMRYNAMTSPEEAHKVTRKAWVGKSNLTNYERMLQSSDFNEGAVAFSEKRNANFKGS</sequence>
<name>A0A4R6WEX5_9PROT</name>
<dbReference type="Gene3D" id="3.90.226.10">
    <property type="entry name" value="2-enoyl-CoA Hydratase, Chain A, domain 1"/>
    <property type="match status" value="1"/>
</dbReference>
<reference evidence="4 5" key="1">
    <citation type="submission" date="2019-03" db="EMBL/GenBank/DDBJ databases">
        <title>Genomic Encyclopedia of Type Strains, Phase III (KMG-III): the genomes of soil and plant-associated and newly described type strains.</title>
        <authorList>
            <person name="Whitman W."/>
        </authorList>
    </citation>
    <scope>NUCLEOTIDE SEQUENCE [LARGE SCALE GENOMIC DNA]</scope>
    <source>
        <strain evidence="4 5">CGMCC 1.7660</strain>
    </source>
</reference>
<evidence type="ECO:0000313" key="5">
    <source>
        <dbReference type="Proteomes" id="UP000295783"/>
    </source>
</evidence>
<dbReference type="RefSeq" id="WP_133614934.1">
    <property type="nucleotide sequence ID" value="NZ_SNYW01000013.1"/>
</dbReference>